<dbReference type="GO" id="GO:0003700">
    <property type="term" value="F:DNA-binding transcription factor activity"/>
    <property type="evidence" value="ECO:0007669"/>
    <property type="project" value="UniProtKB-UniRule"/>
</dbReference>
<evidence type="ECO:0000256" key="6">
    <source>
        <dbReference type="ARBA" id="ARBA00023163"/>
    </source>
</evidence>
<dbReference type="GO" id="GO:0008270">
    <property type="term" value="F:zinc ion binding"/>
    <property type="evidence" value="ECO:0007669"/>
    <property type="project" value="UniProtKB-KW"/>
</dbReference>
<name>A0A6P5H761_ANACO</name>
<evidence type="ECO:0000259" key="11">
    <source>
        <dbReference type="PROSITE" id="PS50884"/>
    </source>
</evidence>
<dbReference type="PROSITE" id="PS01361">
    <property type="entry name" value="ZF_DOF_1"/>
    <property type="match status" value="1"/>
</dbReference>
<evidence type="ECO:0000256" key="10">
    <source>
        <dbReference type="SAM" id="MobiDB-lite"/>
    </source>
</evidence>
<evidence type="ECO:0000256" key="2">
    <source>
        <dbReference type="ARBA" id="ARBA00022771"/>
    </source>
</evidence>
<evidence type="ECO:0000313" key="12">
    <source>
        <dbReference type="Proteomes" id="UP000515123"/>
    </source>
</evidence>
<evidence type="ECO:0000256" key="3">
    <source>
        <dbReference type="ARBA" id="ARBA00022833"/>
    </source>
</evidence>
<keyword evidence="1 9" id="KW-0479">Metal-binding</keyword>
<protein>
    <recommendedName>
        <fullName evidence="9">Dof zinc finger protein</fullName>
    </recommendedName>
</protein>
<keyword evidence="7 8" id="KW-0539">Nucleus</keyword>
<accession>A0A6P5H761</accession>
<keyword evidence="2 8" id="KW-0863">Zinc-finger</keyword>
<dbReference type="AlphaFoldDB" id="A0A6P5H761"/>
<evidence type="ECO:0000256" key="4">
    <source>
        <dbReference type="ARBA" id="ARBA00023015"/>
    </source>
</evidence>
<keyword evidence="4 9" id="KW-0805">Transcription regulation</keyword>
<reference evidence="12" key="1">
    <citation type="journal article" date="2015" name="Nat. Genet.">
        <title>The pineapple genome and the evolution of CAM photosynthesis.</title>
        <authorList>
            <person name="Ming R."/>
            <person name="VanBuren R."/>
            <person name="Wai C.M."/>
            <person name="Tang H."/>
            <person name="Schatz M.C."/>
            <person name="Bowers J.E."/>
            <person name="Lyons E."/>
            <person name="Wang M.L."/>
            <person name="Chen J."/>
            <person name="Biggers E."/>
            <person name="Zhang J."/>
            <person name="Huang L."/>
            <person name="Zhang L."/>
            <person name="Miao W."/>
            <person name="Zhang J."/>
            <person name="Ye Z."/>
            <person name="Miao C."/>
            <person name="Lin Z."/>
            <person name="Wang H."/>
            <person name="Zhou H."/>
            <person name="Yim W.C."/>
            <person name="Priest H.D."/>
            <person name="Zheng C."/>
            <person name="Woodhouse M."/>
            <person name="Edger P.P."/>
            <person name="Guyot R."/>
            <person name="Guo H.B."/>
            <person name="Guo H."/>
            <person name="Zheng G."/>
            <person name="Singh R."/>
            <person name="Sharma A."/>
            <person name="Min X."/>
            <person name="Zheng Y."/>
            <person name="Lee H."/>
            <person name="Gurtowski J."/>
            <person name="Sedlazeck F.J."/>
            <person name="Harkess A."/>
            <person name="McKain M.R."/>
            <person name="Liao Z."/>
            <person name="Fang J."/>
            <person name="Liu J."/>
            <person name="Zhang X."/>
            <person name="Zhang Q."/>
            <person name="Hu W."/>
            <person name="Qin Y."/>
            <person name="Wang K."/>
            <person name="Chen L.Y."/>
            <person name="Shirley N."/>
            <person name="Lin Y.R."/>
            <person name="Liu L.Y."/>
            <person name="Hernandez A.G."/>
            <person name="Wright C.L."/>
            <person name="Bulone V."/>
            <person name="Tuskan G.A."/>
            <person name="Heath K."/>
            <person name="Zee F."/>
            <person name="Moore P.H."/>
            <person name="Sunkar R."/>
            <person name="Leebens-Mack J.H."/>
            <person name="Mockler T."/>
            <person name="Bennetzen J.L."/>
            <person name="Freeling M."/>
            <person name="Sankoff D."/>
            <person name="Paterson A.H."/>
            <person name="Zhu X."/>
            <person name="Yang X."/>
            <person name="Smith J.A."/>
            <person name="Cushman J.C."/>
            <person name="Paull R.E."/>
            <person name="Yu Q."/>
        </authorList>
    </citation>
    <scope>NUCLEOTIDE SEQUENCE [LARGE SCALE GENOMIC DNA]</scope>
    <source>
        <strain evidence="12">cv. F153</strain>
    </source>
</reference>
<dbReference type="PROSITE" id="PS50884">
    <property type="entry name" value="ZF_DOF_2"/>
    <property type="match status" value="1"/>
</dbReference>
<dbReference type="InterPro" id="IPR003851">
    <property type="entry name" value="Znf_Dof"/>
</dbReference>
<evidence type="ECO:0000256" key="8">
    <source>
        <dbReference type="PROSITE-ProRule" id="PRU00071"/>
    </source>
</evidence>
<feature type="region of interest" description="Disordered" evidence="10">
    <location>
        <begin position="75"/>
        <end position="103"/>
    </location>
</feature>
<dbReference type="Gramene" id="Aco010304.1.mrna1">
    <property type="protein sequence ID" value="Aco010304.1.mrna1"/>
    <property type="gene ID" value="Aco010304.1.path1"/>
</dbReference>
<organism evidence="12 13">
    <name type="scientific">Ananas comosus</name>
    <name type="common">Pineapple</name>
    <name type="synonym">Ananas ananas</name>
    <dbReference type="NCBI Taxonomy" id="4615"/>
    <lineage>
        <taxon>Eukaryota</taxon>
        <taxon>Viridiplantae</taxon>
        <taxon>Streptophyta</taxon>
        <taxon>Embryophyta</taxon>
        <taxon>Tracheophyta</taxon>
        <taxon>Spermatophyta</taxon>
        <taxon>Magnoliopsida</taxon>
        <taxon>Liliopsida</taxon>
        <taxon>Poales</taxon>
        <taxon>Bromeliaceae</taxon>
        <taxon>Bromelioideae</taxon>
        <taxon>Ananas</taxon>
    </lineage>
</organism>
<proteinExistence type="predicted"/>
<comment type="subcellular location">
    <subcellularLocation>
        <location evidence="8 9">Nucleus</location>
    </subcellularLocation>
</comment>
<keyword evidence="3 9" id="KW-0862">Zinc</keyword>
<dbReference type="GeneID" id="109729014"/>
<dbReference type="GO" id="GO:0005634">
    <property type="term" value="C:nucleus"/>
    <property type="evidence" value="ECO:0007669"/>
    <property type="project" value="UniProtKB-SubCell"/>
</dbReference>
<dbReference type="Proteomes" id="UP000515123">
    <property type="component" value="Linkage group 25"/>
</dbReference>
<evidence type="ECO:0000256" key="9">
    <source>
        <dbReference type="RuleBase" id="RU369094"/>
    </source>
</evidence>
<feature type="domain" description="Dof-type" evidence="11">
    <location>
        <begin position="30"/>
        <end position="84"/>
    </location>
</feature>
<keyword evidence="12" id="KW-1185">Reference proteome</keyword>
<dbReference type="PANTHER" id="PTHR31992">
    <property type="entry name" value="DOF ZINC FINGER PROTEIN DOF1.4-RELATED"/>
    <property type="match status" value="1"/>
</dbReference>
<dbReference type="GO" id="GO:0003677">
    <property type="term" value="F:DNA binding"/>
    <property type="evidence" value="ECO:0007669"/>
    <property type="project" value="UniProtKB-UniRule"/>
</dbReference>
<dbReference type="PANTHER" id="PTHR31992:SF97">
    <property type="entry name" value="DOF ZINC FINGER PROTEIN"/>
    <property type="match status" value="1"/>
</dbReference>
<evidence type="ECO:0000313" key="13">
    <source>
        <dbReference type="RefSeq" id="XP_020115207.1"/>
    </source>
</evidence>
<gene>
    <name evidence="13" type="primary">LOC109729014</name>
</gene>
<feature type="compositionally biased region" description="Low complexity" evidence="10">
    <location>
        <begin position="88"/>
        <end position="103"/>
    </location>
</feature>
<evidence type="ECO:0000256" key="7">
    <source>
        <dbReference type="ARBA" id="ARBA00023242"/>
    </source>
</evidence>
<sequence>MGLSSNHVSGNTVMASQQQQQQKCESEVPLRCPRCESANTKFCYYNNYSKSQPRHYCRACRRHWTAGGVLRDVPVGGLRKSKRRRTSKSSPTADTTEDTSAASADLDTTVHAPLHHPTQFPPLDCDVAWFSCPPPSATVNVVESSAYDDMTNPFSSVSSSSTSGLSPCNLIGGLDEESLAEFDYWDEMTDLVTLEHNSSPIPGRIVEGSWIE</sequence>
<keyword evidence="5 8" id="KW-0238">DNA-binding</keyword>
<comment type="function">
    <text evidence="9">Transcription factor that binds specifically to a 5'-AA[AG]G-3' consensus core sequence.</text>
</comment>
<dbReference type="OrthoDB" id="1927254at2759"/>
<dbReference type="InterPro" id="IPR045174">
    <property type="entry name" value="Dof"/>
</dbReference>
<evidence type="ECO:0000256" key="5">
    <source>
        <dbReference type="ARBA" id="ARBA00023125"/>
    </source>
</evidence>
<dbReference type="RefSeq" id="XP_020115207.1">
    <property type="nucleotide sequence ID" value="XM_020259618.1"/>
</dbReference>
<dbReference type="Pfam" id="PF02701">
    <property type="entry name" value="Zn_ribbon_Dof"/>
    <property type="match status" value="1"/>
</dbReference>
<reference evidence="13" key="2">
    <citation type="submission" date="2025-08" db="UniProtKB">
        <authorList>
            <consortium name="RefSeq"/>
        </authorList>
    </citation>
    <scope>IDENTIFICATION</scope>
    <source>
        <tissue evidence="13">Leaf</tissue>
    </source>
</reference>
<keyword evidence="6 9" id="KW-0804">Transcription</keyword>
<evidence type="ECO:0000256" key="1">
    <source>
        <dbReference type="ARBA" id="ARBA00022723"/>
    </source>
</evidence>